<evidence type="ECO:0000256" key="1">
    <source>
        <dbReference type="SAM" id="MobiDB-lite"/>
    </source>
</evidence>
<feature type="region of interest" description="Disordered" evidence="1">
    <location>
        <begin position="103"/>
        <end position="122"/>
    </location>
</feature>
<dbReference type="Proteomes" id="UP000053732">
    <property type="component" value="Unassembled WGS sequence"/>
</dbReference>
<protein>
    <submittedName>
        <fullName evidence="2">Str. FM013</fullName>
    </submittedName>
</protein>
<organism evidence="2 3">
    <name type="scientific">Penicillium camemberti (strain FM 013)</name>
    <dbReference type="NCBI Taxonomy" id="1429867"/>
    <lineage>
        <taxon>Eukaryota</taxon>
        <taxon>Fungi</taxon>
        <taxon>Dikarya</taxon>
        <taxon>Ascomycota</taxon>
        <taxon>Pezizomycotina</taxon>
        <taxon>Eurotiomycetes</taxon>
        <taxon>Eurotiomycetidae</taxon>
        <taxon>Eurotiales</taxon>
        <taxon>Aspergillaceae</taxon>
        <taxon>Penicillium</taxon>
    </lineage>
</organism>
<evidence type="ECO:0000313" key="3">
    <source>
        <dbReference type="Proteomes" id="UP000053732"/>
    </source>
</evidence>
<evidence type="ECO:0000313" key="2">
    <source>
        <dbReference type="EMBL" id="CRL27550.1"/>
    </source>
</evidence>
<reference evidence="2 3" key="1">
    <citation type="journal article" date="2014" name="Nat. Commun.">
        <title>Multiple recent horizontal transfers of a large genomic region in cheese making fungi.</title>
        <authorList>
            <person name="Cheeseman K."/>
            <person name="Ropars J."/>
            <person name="Renault P."/>
            <person name="Dupont J."/>
            <person name="Gouzy J."/>
            <person name="Branca A."/>
            <person name="Abraham A.L."/>
            <person name="Ceppi M."/>
            <person name="Conseiller E."/>
            <person name="Debuchy R."/>
            <person name="Malagnac F."/>
            <person name="Goarin A."/>
            <person name="Silar P."/>
            <person name="Lacoste S."/>
            <person name="Sallet E."/>
            <person name="Bensimon A."/>
            <person name="Giraud T."/>
            <person name="Brygoo Y."/>
        </authorList>
    </citation>
    <scope>NUCLEOTIDE SEQUENCE [LARGE SCALE GENOMIC DNA]</scope>
    <source>
        <strain evidence="3">FM 013</strain>
    </source>
</reference>
<keyword evidence="3" id="KW-1185">Reference proteome</keyword>
<dbReference type="AlphaFoldDB" id="A0A0G4PMA2"/>
<sequence>MANISRRSTRRLRETSDTMPLLDHCFNMQPSPKTKAAHSPEPPLKRSQTTLRLRLQPRGLRPETWWKSLTAFGPLNEGLEQKLQHERAVAQEEVRQEWMQRLRPKPYRQCSPAKRGKGYRRG</sequence>
<proteinExistence type="predicted"/>
<feature type="region of interest" description="Disordered" evidence="1">
    <location>
        <begin position="1"/>
        <end position="50"/>
    </location>
</feature>
<accession>A0A0G4PMA2</accession>
<gene>
    <name evidence="2" type="ORF">PCAMFM013_S023g000008</name>
</gene>
<dbReference type="EMBL" id="HG793156">
    <property type="protein sequence ID" value="CRL27550.1"/>
    <property type="molecule type" value="Genomic_DNA"/>
</dbReference>
<name>A0A0G4PMA2_PENC3</name>